<comment type="caution">
    <text evidence="1">The sequence shown here is derived from an EMBL/GenBank/DDBJ whole genome shotgun (WGS) entry which is preliminary data.</text>
</comment>
<dbReference type="Proteomes" id="UP001224890">
    <property type="component" value="Unassembled WGS sequence"/>
</dbReference>
<organism evidence="1 2">
    <name type="scientific">Colletotrichum godetiae</name>
    <dbReference type="NCBI Taxonomy" id="1209918"/>
    <lineage>
        <taxon>Eukaryota</taxon>
        <taxon>Fungi</taxon>
        <taxon>Dikarya</taxon>
        <taxon>Ascomycota</taxon>
        <taxon>Pezizomycotina</taxon>
        <taxon>Sordariomycetes</taxon>
        <taxon>Hypocreomycetidae</taxon>
        <taxon>Glomerellales</taxon>
        <taxon>Glomerellaceae</taxon>
        <taxon>Colletotrichum</taxon>
        <taxon>Colletotrichum acutatum species complex</taxon>
    </lineage>
</organism>
<accession>A0AAJ0AG02</accession>
<dbReference type="GeneID" id="85450772"/>
<reference evidence="1" key="1">
    <citation type="submission" date="2021-06" db="EMBL/GenBank/DDBJ databases">
        <title>Comparative genomics, transcriptomics and evolutionary studies reveal genomic signatures of adaptation to plant cell wall in hemibiotrophic fungi.</title>
        <authorList>
            <consortium name="DOE Joint Genome Institute"/>
            <person name="Baroncelli R."/>
            <person name="Diaz J.F."/>
            <person name="Benocci T."/>
            <person name="Peng M."/>
            <person name="Battaglia E."/>
            <person name="Haridas S."/>
            <person name="Andreopoulos W."/>
            <person name="Labutti K."/>
            <person name="Pangilinan J."/>
            <person name="Floch G.L."/>
            <person name="Makela M.R."/>
            <person name="Henrissat B."/>
            <person name="Grigoriev I.V."/>
            <person name="Crouch J.A."/>
            <person name="De Vries R.P."/>
            <person name="Sukno S.A."/>
            <person name="Thon M.R."/>
        </authorList>
    </citation>
    <scope>NUCLEOTIDE SEQUENCE</scope>
    <source>
        <strain evidence="1">CBS 193.32</strain>
    </source>
</reference>
<dbReference type="AlphaFoldDB" id="A0AAJ0AG02"/>
<dbReference type="EMBL" id="JAHMHR010000037">
    <property type="protein sequence ID" value="KAK1672539.1"/>
    <property type="molecule type" value="Genomic_DNA"/>
</dbReference>
<dbReference type="RefSeq" id="XP_060426542.1">
    <property type="nucleotide sequence ID" value="XM_060566246.1"/>
</dbReference>
<keyword evidence="2" id="KW-1185">Reference proteome</keyword>
<name>A0AAJ0AG02_9PEZI</name>
<evidence type="ECO:0000313" key="1">
    <source>
        <dbReference type="EMBL" id="KAK1672539.1"/>
    </source>
</evidence>
<protein>
    <submittedName>
        <fullName evidence="1">Uncharacterized protein</fullName>
    </submittedName>
</protein>
<proteinExistence type="predicted"/>
<evidence type="ECO:0000313" key="2">
    <source>
        <dbReference type="Proteomes" id="UP001224890"/>
    </source>
</evidence>
<sequence length="105" mass="11683">MLPRIAMYLLLPAAESLGTRCRAAACLLVDHVKLGTIPEVEASLLLERQPSRAWAPLINLFSESPSESSVPSADSRDGCVHLKLRRSWMQAVMKQEQEALGWNMH</sequence>
<gene>
    <name evidence="1" type="ORF">BDP55DRAFT_246451</name>
</gene>